<accession>A0A2P2J9G0</accession>
<evidence type="ECO:0000313" key="1">
    <source>
        <dbReference type="EMBL" id="MBW90027.1"/>
    </source>
</evidence>
<dbReference type="EMBL" id="GGEC01009544">
    <property type="protein sequence ID" value="MBW90027.1"/>
    <property type="molecule type" value="Transcribed_RNA"/>
</dbReference>
<reference evidence="1" key="1">
    <citation type="submission" date="2018-02" db="EMBL/GenBank/DDBJ databases">
        <title>Rhizophora mucronata_Transcriptome.</title>
        <authorList>
            <person name="Meera S.P."/>
            <person name="Sreeshan A."/>
            <person name="Augustine A."/>
        </authorList>
    </citation>
    <scope>NUCLEOTIDE SEQUENCE</scope>
    <source>
        <tissue evidence="1">Leaf</tissue>
    </source>
</reference>
<organism evidence="1">
    <name type="scientific">Rhizophora mucronata</name>
    <name type="common">Asiatic mangrove</name>
    <dbReference type="NCBI Taxonomy" id="61149"/>
    <lineage>
        <taxon>Eukaryota</taxon>
        <taxon>Viridiplantae</taxon>
        <taxon>Streptophyta</taxon>
        <taxon>Embryophyta</taxon>
        <taxon>Tracheophyta</taxon>
        <taxon>Spermatophyta</taxon>
        <taxon>Magnoliopsida</taxon>
        <taxon>eudicotyledons</taxon>
        <taxon>Gunneridae</taxon>
        <taxon>Pentapetalae</taxon>
        <taxon>rosids</taxon>
        <taxon>fabids</taxon>
        <taxon>Malpighiales</taxon>
        <taxon>Rhizophoraceae</taxon>
        <taxon>Rhizophora</taxon>
    </lineage>
</organism>
<proteinExistence type="predicted"/>
<protein>
    <submittedName>
        <fullName evidence="1">Las1-like family protein</fullName>
    </submittedName>
</protein>
<dbReference type="AlphaFoldDB" id="A0A2P2J9G0"/>
<name>A0A2P2J9G0_RHIMU</name>
<sequence>MVSSIMFIVHWQWSSSCLPWRMSISERGIPIAPAASAIETSVFLRVFSTTQFTSLKIVMQYNMARICSDCMASSDGSFL</sequence>